<name>A0A117NIV6_PICGL</name>
<gene>
    <name evidence="2" type="ORF">ABT39_MTgene382</name>
</gene>
<accession>A0A117NIV6</accession>
<proteinExistence type="predicted"/>
<comment type="caution">
    <text evidence="2">The sequence shown here is derived from an EMBL/GenBank/DDBJ whole genome shotgun (WGS) entry which is preliminary data.</text>
</comment>
<evidence type="ECO:0000313" key="2">
    <source>
        <dbReference type="EMBL" id="KUM50538.1"/>
    </source>
</evidence>
<organism evidence="2">
    <name type="scientific">Picea glauca</name>
    <name type="common">White spruce</name>
    <name type="synonym">Pinus glauca</name>
    <dbReference type="NCBI Taxonomy" id="3330"/>
    <lineage>
        <taxon>Eukaryota</taxon>
        <taxon>Viridiplantae</taxon>
        <taxon>Streptophyta</taxon>
        <taxon>Embryophyta</taxon>
        <taxon>Tracheophyta</taxon>
        <taxon>Spermatophyta</taxon>
        <taxon>Pinopsida</taxon>
        <taxon>Pinidae</taxon>
        <taxon>Conifers I</taxon>
        <taxon>Pinales</taxon>
        <taxon>Pinaceae</taxon>
        <taxon>Picea</taxon>
    </lineage>
</organism>
<dbReference type="AlphaFoldDB" id="A0A117NIV6"/>
<feature type="compositionally biased region" description="Polar residues" evidence="1">
    <location>
        <begin position="30"/>
        <end position="39"/>
    </location>
</feature>
<protein>
    <submittedName>
        <fullName evidence="2">Uncharacterized protein</fullName>
    </submittedName>
</protein>
<dbReference type="EMBL" id="LKAM01000001">
    <property type="protein sequence ID" value="KUM50538.1"/>
    <property type="molecule type" value="Genomic_DNA"/>
</dbReference>
<reference evidence="2" key="1">
    <citation type="journal article" date="2015" name="Genome Biol. Evol.">
        <title>Organellar Genomes of White Spruce (Picea glauca): Assembly and Annotation.</title>
        <authorList>
            <person name="Jackman S.D."/>
            <person name="Warren R.L."/>
            <person name="Gibb E.A."/>
            <person name="Vandervalk B.P."/>
            <person name="Mohamadi H."/>
            <person name="Chu J."/>
            <person name="Raymond A."/>
            <person name="Pleasance S."/>
            <person name="Coope R."/>
            <person name="Wildung M.R."/>
            <person name="Ritland C.E."/>
            <person name="Bousquet J."/>
            <person name="Jones S.J."/>
            <person name="Bohlmann J."/>
            <person name="Birol I."/>
        </authorList>
    </citation>
    <scope>NUCLEOTIDE SEQUENCE [LARGE SCALE GENOMIC DNA]</scope>
    <source>
        <tissue evidence="2">Flushing bud</tissue>
    </source>
</reference>
<keyword evidence="2" id="KW-0496">Mitochondrion</keyword>
<feature type="region of interest" description="Disordered" evidence="1">
    <location>
        <begin position="1"/>
        <end position="53"/>
    </location>
</feature>
<evidence type="ECO:0000256" key="1">
    <source>
        <dbReference type="SAM" id="MobiDB-lite"/>
    </source>
</evidence>
<geneLocation type="mitochondrion" evidence="2"/>
<sequence length="73" mass="7932">MVLGIPGPDWSASPSAGRVGPAPFRVGITSRENQPQGRTNLKGEPQSKGRTSIKREGIEGIKWWLEGSFQSVR</sequence>